<accession>A0A4R3KZE8</accession>
<evidence type="ECO:0000313" key="7">
    <source>
        <dbReference type="Proteomes" id="UP000294567"/>
    </source>
</evidence>
<dbReference type="GO" id="GO:0016887">
    <property type="term" value="F:ATP hydrolysis activity"/>
    <property type="evidence" value="ECO:0007669"/>
    <property type="project" value="InterPro"/>
</dbReference>
<dbReference type="SMART" id="SM00382">
    <property type="entry name" value="AAA"/>
    <property type="match status" value="1"/>
</dbReference>
<dbReference type="GO" id="GO:0015418">
    <property type="term" value="F:ABC-type quaternary ammonium compound transporting activity"/>
    <property type="evidence" value="ECO:0007669"/>
    <property type="project" value="UniProtKB-EC"/>
</dbReference>
<evidence type="ECO:0000256" key="1">
    <source>
        <dbReference type="ARBA" id="ARBA00022448"/>
    </source>
</evidence>
<evidence type="ECO:0000259" key="5">
    <source>
        <dbReference type="PROSITE" id="PS50893"/>
    </source>
</evidence>
<dbReference type="Proteomes" id="UP000294567">
    <property type="component" value="Unassembled WGS sequence"/>
</dbReference>
<name>A0A4R3KZE8_9FIRM</name>
<dbReference type="InterPro" id="IPR017871">
    <property type="entry name" value="ABC_transporter-like_CS"/>
</dbReference>
<evidence type="ECO:0000313" key="6">
    <source>
        <dbReference type="EMBL" id="TCS91706.1"/>
    </source>
</evidence>
<evidence type="ECO:0000256" key="3">
    <source>
        <dbReference type="ARBA" id="ARBA00022840"/>
    </source>
</evidence>
<dbReference type="InterPro" id="IPR050093">
    <property type="entry name" value="ABC_SmlMolc_Importer"/>
</dbReference>
<proteinExistence type="predicted"/>
<dbReference type="EC" id="7.6.2.9" evidence="4"/>
<evidence type="ECO:0000256" key="2">
    <source>
        <dbReference type="ARBA" id="ARBA00022741"/>
    </source>
</evidence>
<dbReference type="Pfam" id="PF00005">
    <property type="entry name" value="ABC_tran"/>
    <property type="match status" value="1"/>
</dbReference>
<keyword evidence="7" id="KW-1185">Reference proteome</keyword>
<evidence type="ECO:0000256" key="4">
    <source>
        <dbReference type="ARBA" id="ARBA00066388"/>
    </source>
</evidence>
<dbReference type="InterPro" id="IPR008995">
    <property type="entry name" value="Mo/tungstate-bd_C_term_dom"/>
</dbReference>
<dbReference type="RefSeq" id="WP_132025543.1">
    <property type="nucleotide sequence ID" value="NZ_CP068564.1"/>
</dbReference>
<dbReference type="AlphaFoldDB" id="A0A4R3KZE8"/>
<dbReference type="PROSITE" id="PS50893">
    <property type="entry name" value="ABC_TRANSPORTER_2"/>
    <property type="match status" value="1"/>
</dbReference>
<protein>
    <recommendedName>
        <fullName evidence="4">ABC-type quaternary amine transporter</fullName>
        <ecNumber evidence="4">7.6.2.9</ecNumber>
    </recommendedName>
</protein>
<dbReference type="EMBL" id="SMAE01000001">
    <property type="protein sequence ID" value="TCS91706.1"/>
    <property type="molecule type" value="Genomic_DNA"/>
</dbReference>
<dbReference type="Gene3D" id="3.40.50.300">
    <property type="entry name" value="P-loop containing nucleotide triphosphate hydrolases"/>
    <property type="match status" value="1"/>
</dbReference>
<dbReference type="FunFam" id="3.40.50.300:FF:000425">
    <property type="entry name" value="Probable ABC transporter, ATP-binding subunit"/>
    <property type="match status" value="1"/>
</dbReference>
<dbReference type="PANTHER" id="PTHR42781">
    <property type="entry name" value="SPERMIDINE/PUTRESCINE IMPORT ATP-BINDING PROTEIN POTA"/>
    <property type="match status" value="1"/>
</dbReference>
<dbReference type="InterPro" id="IPR027417">
    <property type="entry name" value="P-loop_NTPase"/>
</dbReference>
<keyword evidence="3 6" id="KW-0067">ATP-binding</keyword>
<feature type="domain" description="ABC transporter" evidence="5">
    <location>
        <begin position="3"/>
        <end position="234"/>
    </location>
</feature>
<sequence>MFLKLINLTKLFDEENGIKNVNIDVNEGEFVTILGPSGCGKTTTLNLIGGFLKADSGKILLEGINILELPPEKRPVSTVFQSYALFPHMNVIENVSYGIRFYRKENKKKALEIAQEYIDIVGLTGYEQYKIGHLSGGQQQRVALARSMATNPKILLLDEPLSNLDASLRIKMRKELKELQKKLNITMIFVTHDQSEALSLSDKIVVMDKGKVVQIGSPMEVYFSPSNNYVASFIGKSNIVNINGENFLVRPEDIRMNINPQGKYTITDKIFMGQFTEYIVSKKDKYIEVNLSGKENTKFQIGDKVDLEMLYKTKIEPPKEYSIKNL</sequence>
<organism evidence="6 7">
    <name type="scientific">Keratinibaculum paraultunense</name>
    <dbReference type="NCBI Taxonomy" id="1278232"/>
    <lineage>
        <taxon>Bacteria</taxon>
        <taxon>Bacillati</taxon>
        <taxon>Bacillota</taxon>
        <taxon>Tissierellia</taxon>
        <taxon>Tissierellales</taxon>
        <taxon>Tepidimicrobiaceae</taxon>
        <taxon>Keratinibaculum</taxon>
    </lineage>
</organism>
<gene>
    <name evidence="6" type="ORF">EDD65_101209</name>
</gene>
<dbReference type="OrthoDB" id="9802264at2"/>
<keyword evidence="2" id="KW-0547">Nucleotide-binding</keyword>
<dbReference type="InterPro" id="IPR003439">
    <property type="entry name" value="ABC_transporter-like_ATP-bd"/>
</dbReference>
<dbReference type="SUPFAM" id="SSF50331">
    <property type="entry name" value="MOP-like"/>
    <property type="match status" value="1"/>
</dbReference>
<dbReference type="PANTHER" id="PTHR42781:SF4">
    <property type="entry name" value="SPERMIDINE_PUTRESCINE IMPORT ATP-BINDING PROTEIN POTA"/>
    <property type="match status" value="1"/>
</dbReference>
<reference evidence="6 7" key="1">
    <citation type="submission" date="2019-03" db="EMBL/GenBank/DDBJ databases">
        <title>Genomic Encyclopedia of Type Strains, Phase IV (KMG-IV): sequencing the most valuable type-strain genomes for metagenomic binning, comparative biology and taxonomic classification.</title>
        <authorList>
            <person name="Goeker M."/>
        </authorList>
    </citation>
    <scope>NUCLEOTIDE SEQUENCE [LARGE SCALE GENOMIC DNA]</scope>
    <source>
        <strain evidence="6 7">DSM 26752</strain>
    </source>
</reference>
<dbReference type="InterPro" id="IPR003593">
    <property type="entry name" value="AAA+_ATPase"/>
</dbReference>
<dbReference type="PROSITE" id="PS00211">
    <property type="entry name" value="ABC_TRANSPORTER_1"/>
    <property type="match status" value="1"/>
</dbReference>
<dbReference type="GO" id="GO:0005524">
    <property type="term" value="F:ATP binding"/>
    <property type="evidence" value="ECO:0007669"/>
    <property type="project" value="UniProtKB-KW"/>
</dbReference>
<keyword evidence="1" id="KW-0813">Transport</keyword>
<comment type="caution">
    <text evidence="6">The sequence shown here is derived from an EMBL/GenBank/DDBJ whole genome shotgun (WGS) entry which is preliminary data.</text>
</comment>
<dbReference type="SUPFAM" id="SSF52540">
    <property type="entry name" value="P-loop containing nucleoside triphosphate hydrolases"/>
    <property type="match status" value="1"/>
</dbReference>